<comment type="caution">
    <text evidence="1">The sequence shown here is derived from an EMBL/GenBank/DDBJ whole genome shotgun (WGS) entry which is preliminary data.</text>
</comment>
<dbReference type="AlphaFoldDB" id="A0A1F8FR36"/>
<evidence type="ECO:0000313" key="1">
    <source>
        <dbReference type="EMBL" id="OGN14886.1"/>
    </source>
</evidence>
<gene>
    <name evidence="1" type="ORF">A3J47_02710</name>
</gene>
<reference evidence="1 2" key="1">
    <citation type="journal article" date="2016" name="Nat. Commun.">
        <title>Thousands of microbial genomes shed light on interconnected biogeochemical processes in an aquifer system.</title>
        <authorList>
            <person name="Anantharaman K."/>
            <person name="Brown C.T."/>
            <person name="Hug L.A."/>
            <person name="Sharon I."/>
            <person name="Castelle C.J."/>
            <person name="Probst A.J."/>
            <person name="Thomas B.C."/>
            <person name="Singh A."/>
            <person name="Wilkins M.J."/>
            <person name="Karaoz U."/>
            <person name="Brodie E.L."/>
            <person name="Williams K.H."/>
            <person name="Hubbard S.S."/>
            <person name="Banfield J.F."/>
        </authorList>
    </citation>
    <scope>NUCLEOTIDE SEQUENCE [LARGE SCALE GENOMIC DNA]</scope>
</reference>
<name>A0A1F8FR36_9BACT</name>
<accession>A0A1F8FR36</accession>
<sequence>MEQETGKKLGHRSLMVWGKAHELAIKTYQATKTFPKDELFGLVSQMRRCAVSVPANVVEGYSRRSVKEKLNFYNIAKGSLSELEYYIDLALELKYVDEEIHNNLIVARADVGRLLHGFIKSFK</sequence>
<dbReference type="CDD" id="cd16377">
    <property type="entry name" value="23S_rRNA_IVP_like"/>
    <property type="match status" value="1"/>
</dbReference>
<proteinExistence type="predicted"/>
<dbReference type="NCBIfam" id="TIGR02436">
    <property type="entry name" value="four helix bundle protein"/>
    <property type="match status" value="1"/>
</dbReference>
<dbReference type="Proteomes" id="UP000176581">
    <property type="component" value="Unassembled WGS sequence"/>
</dbReference>
<dbReference type="InterPro" id="IPR036583">
    <property type="entry name" value="23S_rRNA_IVS_sf"/>
</dbReference>
<dbReference type="InterPro" id="IPR012657">
    <property type="entry name" value="23S_rRNA-intervening_sequence"/>
</dbReference>
<evidence type="ECO:0008006" key="3">
    <source>
        <dbReference type="Google" id="ProtNLM"/>
    </source>
</evidence>
<dbReference type="SUPFAM" id="SSF158446">
    <property type="entry name" value="IVS-encoded protein-like"/>
    <property type="match status" value="1"/>
</dbReference>
<dbReference type="Pfam" id="PF05635">
    <property type="entry name" value="23S_rRNA_IVP"/>
    <property type="match status" value="1"/>
</dbReference>
<evidence type="ECO:0000313" key="2">
    <source>
        <dbReference type="Proteomes" id="UP000176581"/>
    </source>
</evidence>
<dbReference type="Gene3D" id="1.20.1440.60">
    <property type="entry name" value="23S rRNA-intervening sequence"/>
    <property type="match status" value="1"/>
</dbReference>
<protein>
    <recommendedName>
        <fullName evidence="3">Four helix bundle protein</fullName>
    </recommendedName>
</protein>
<dbReference type="EMBL" id="MGJV01000019">
    <property type="protein sequence ID" value="OGN14886.1"/>
    <property type="molecule type" value="Genomic_DNA"/>
</dbReference>
<dbReference type="PANTHER" id="PTHR38471">
    <property type="entry name" value="FOUR HELIX BUNDLE PROTEIN"/>
    <property type="match status" value="1"/>
</dbReference>
<dbReference type="PANTHER" id="PTHR38471:SF2">
    <property type="entry name" value="FOUR HELIX BUNDLE PROTEIN"/>
    <property type="match status" value="1"/>
</dbReference>
<organism evidence="1 2">
    <name type="scientific">Candidatus Yanofskybacteria bacterium RIFCSPHIGHO2_02_FULL_43_22</name>
    <dbReference type="NCBI Taxonomy" id="1802681"/>
    <lineage>
        <taxon>Bacteria</taxon>
        <taxon>Candidatus Yanofskyibacteriota</taxon>
    </lineage>
</organism>